<dbReference type="PANTHER" id="PTHR34222:SF99">
    <property type="entry name" value="PROTEIN, PUTATIVE-RELATED"/>
    <property type="match status" value="1"/>
</dbReference>
<dbReference type="AlphaFoldDB" id="A0A5J5B7N3"/>
<organism evidence="1 2">
    <name type="scientific">Nyssa sinensis</name>
    <dbReference type="NCBI Taxonomy" id="561372"/>
    <lineage>
        <taxon>Eukaryota</taxon>
        <taxon>Viridiplantae</taxon>
        <taxon>Streptophyta</taxon>
        <taxon>Embryophyta</taxon>
        <taxon>Tracheophyta</taxon>
        <taxon>Spermatophyta</taxon>
        <taxon>Magnoliopsida</taxon>
        <taxon>eudicotyledons</taxon>
        <taxon>Gunneridae</taxon>
        <taxon>Pentapetalae</taxon>
        <taxon>asterids</taxon>
        <taxon>Cornales</taxon>
        <taxon>Nyssaceae</taxon>
        <taxon>Nyssa</taxon>
    </lineage>
</organism>
<evidence type="ECO:0000313" key="1">
    <source>
        <dbReference type="EMBL" id="KAA8537777.1"/>
    </source>
</evidence>
<dbReference type="InterPro" id="IPR036875">
    <property type="entry name" value="Znf_CCHC_sf"/>
</dbReference>
<accession>A0A5J5B7N3</accession>
<dbReference type="GO" id="GO:0008270">
    <property type="term" value="F:zinc ion binding"/>
    <property type="evidence" value="ECO:0007669"/>
    <property type="project" value="InterPro"/>
</dbReference>
<dbReference type="GO" id="GO:0003676">
    <property type="term" value="F:nucleic acid binding"/>
    <property type="evidence" value="ECO:0007669"/>
    <property type="project" value="InterPro"/>
</dbReference>
<gene>
    <name evidence="1" type="ORF">F0562_027643</name>
</gene>
<evidence type="ECO:0000313" key="2">
    <source>
        <dbReference type="Proteomes" id="UP000325577"/>
    </source>
</evidence>
<keyword evidence="2" id="KW-1185">Reference proteome</keyword>
<protein>
    <submittedName>
        <fullName evidence="1">Uncharacterized protein</fullName>
    </submittedName>
</protein>
<name>A0A5J5B7N3_9ASTE</name>
<dbReference type="SUPFAM" id="SSF57756">
    <property type="entry name" value="Retrovirus zinc finger-like domains"/>
    <property type="match status" value="1"/>
</dbReference>
<proteinExistence type="predicted"/>
<dbReference type="EMBL" id="CM018038">
    <property type="protein sequence ID" value="KAA8537777.1"/>
    <property type="molecule type" value="Genomic_DNA"/>
</dbReference>
<dbReference type="PANTHER" id="PTHR34222">
    <property type="entry name" value="GAG_PRE-INTEGRS DOMAIN-CONTAINING PROTEIN"/>
    <property type="match status" value="1"/>
</dbReference>
<dbReference type="Proteomes" id="UP000325577">
    <property type="component" value="Linkage Group LG15"/>
</dbReference>
<dbReference type="OrthoDB" id="1436891at2759"/>
<reference evidence="1 2" key="1">
    <citation type="submission" date="2019-09" db="EMBL/GenBank/DDBJ databases">
        <title>A chromosome-level genome assembly of the Chinese tupelo Nyssa sinensis.</title>
        <authorList>
            <person name="Yang X."/>
            <person name="Kang M."/>
            <person name="Yang Y."/>
            <person name="Xiong H."/>
            <person name="Wang M."/>
            <person name="Zhang Z."/>
            <person name="Wang Z."/>
            <person name="Wu H."/>
            <person name="Ma T."/>
            <person name="Liu J."/>
            <person name="Xi Z."/>
        </authorList>
    </citation>
    <scope>NUCLEOTIDE SEQUENCE [LARGE SCALE GENOMIC DNA]</scope>
    <source>
        <strain evidence="1">J267</strain>
        <tissue evidence="1">Leaf</tissue>
    </source>
</reference>
<sequence>MVLQGSEKSFCSHCKIPGHTLEKCFKANPTLEKPMCTHCHMVGHTAEHCFKLHGYPTGHKLSTRGKALDSFANQVSFSNQEQINKDSQSGLTKEQYQHLLTLLQSKASQPSVTQVQIDSTPSCHSALTMTDEADGTTSLHSIDVLLDCLCDLDDNGIGPIGNLKACFKTEGEVSSRSLRLFEWAAYFYQFMGVLWSFFQIYCYQSAKA</sequence>